<dbReference type="GO" id="GO:0005576">
    <property type="term" value="C:extracellular region"/>
    <property type="evidence" value="ECO:0007669"/>
    <property type="project" value="UniProtKB-ARBA"/>
</dbReference>
<dbReference type="SMART" id="SM00406">
    <property type="entry name" value="IGv"/>
    <property type="match status" value="1"/>
</dbReference>
<protein>
    <recommendedName>
        <fullName evidence="4">Ig-like domain-containing protein</fullName>
    </recommendedName>
</protein>
<keyword evidence="6" id="KW-1185">Reference proteome</keyword>
<accession>A0AAV3AMS7</accession>
<evidence type="ECO:0000256" key="1">
    <source>
        <dbReference type="ARBA" id="ARBA00022859"/>
    </source>
</evidence>
<keyword evidence="1" id="KW-0391">Immunity</keyword>
<keyword evidence="2" id="KW-1064">Adaptive immunity</keyword>
<feature type="domain" description="Ig-like" evidence="4">
    <location>
        <begin position="40"/>
        <end position="129"/>
    </location>
</feature>
<dbReference type="InterPro" id="IPR003599">
    <property type="entry name" value="Ig_sub"/>
</dbReference>
<evidence type="ECO:0000256" key="3">
    <source>
        <dbReference type="ARBA" id="ARBA00043265"/>
    </source>
</evidence>
<dbReference type="Gene3D" id="2.60.40.10">
    <property type="entry name" value="Immunoglobulins"/>
    <property type="match status" value="1"/>
</dbReference>
<organism evidence="5 6">
    <name type="scientific">Pyxicephalus adspersus</name>
    <name type="common">African bullfrog</name>
    <dbReference type="NCBI Taxonomy" id="30357"/>
    <lineage>
        <taxon>Eukaryota</taxon>
        <taxon>Metazoa</taxon>
        <taxon>Chordata</taxon>
        <taxon>Craniata</taxon>
        <taxon>Vertebrata</taxon>
        <taxon>Euteleostomi</taxon>
        <taxon>Amphibia</taxon>
        <taxon>Batrachia</taxon>
        <taxon>Anura</taxon>
        <taxon>Neobatrachia</taxon>
        <taxon>Ranoidea</taxon>
        <taxon>Pyxicephalidae</taxon>
        <taxon>Pyxicephalinae</taxon>
        <taxon>Pyxicephalus</taxon>
    </lineage>
</organism>
<dbReference type="InterPro" id="IPR036179">
    <property type="entry name" value="Ig-like_dom_sf"/>
</dbReference>
<dbReference type="InterPro" id="IPR050150">
    <property type="entry name" value="IgV_Light_Chain"/>
</dbReference>
<reference evidence="5" key="1">
    <citation type="thesis" date="2020" institute="ProQuest LLC" country="789 East Eisenhower Parkway, Ann Arbor, MI, USA">
        <title>Comparative Genomics and Chromosome Evolution.</title>
        <authorList>
            <person name="Mudd A.B."/>
        </authorList>
    </citation>
    <scope>NUCLEOTIDE SEQUENCE</scope>
    <source>
        <strain evidence="5">1538</strain>
        <tissue evidence="5">Blood</tissue>
    </source>
</reference>
<gene>
    <name evidence="5" type="ORF">GDO54_009063</name>
</gene>
<dbReference type="FunFam" id="2.60.40.10:FF:000212">
    <property type="entry name" value="Immunoglobulin kappa chain variable 12-38"/>
    <property type="match status" value="1"/>
</dbReference>
<sequence>MYVSLGDDVGACAGNSNSNSFKHILYWIELFPLQSSGSWAQITLTQSPGSITANLGDTVTMSCKASTGISNDLHWYHQKPGQRPTLIIRYATTLHSGAPDRYSGSYSGTDFTLKISNMKAEDEGTFYCQQGSQLPLTQCYRAVQKPPSSFTSNVNSNINQTFDLNMYLG</sequence>
<dbReference type="InterPro" id="IPR013783">
    <property type="entry name" value="Ig-like_fold"/>
</dbReference>
<comment type="caution">
    <text evidence="5">The sequence shown here is derived from an EMBL/GenBank/DDBJ whole genome shotgun (WGS) entry which is preliminary data.</text>
</comment>
<dbReference type="EMBL" id="DYDO01000003">
    <property type="protein sequence ID" value="DBA28759.1"/>
    <property type="molecule type" value="Genomic_DNA"/>
</dbReference>
<keyword evidence="3" id="KW-1280">Immunoglobulin</keyword>
<dbReference type="PANTHER" id="PTHR23267">
    <property type="entry name" value="IMMUNOGLOBULIN LIGHT CHAIN"/>
    <property type="match status" value="1"/>
</dbReference>
<dbReference type="Proteomes" id="UP001181693">
    <property type="component" value="Unassembled WGS sequence"/>
</dbReference>
<dbReference type="InterPro" id="IPR013106">
    <property type="entry name" value="Ig_V-set"/>
</dbReference>
<dbReference type="GO" id="GO:0016020">
    <property type="term" value="C:membrane"/>
    <property type="evidence" value="ECO:0007669"/>
    <property type="project" value="UniProtKB-ARBA"/>
</dbReference>
<proteinExistence type="predicted"/>
<evidence type="ECO:0000313" key="5">
    <source>
        <dbReference type="EMBL" id="DBA28759.1"/>
    </source>
</evidence>
<dbReference type="InterPro" id="IPR007110">
    <property type="entry name" value="Ig-like_dom"/>
</dbReference>
<evidence type="ECO:0000313" key="6">
    <source>
        <dbReference type="Proteomes" id="UP001181693"/>
    </source>
</evidence>
<dbReference type="SMART" id="SM00409">
    <property type="entry name" value="IG"/>
    <property type="match status" value="1"/>
</dbReference>
<evidence type="ECO:0000256" key="2">
    <source>
        <dbReference type="ARBA" id="ARBA00023130"/>
    </source>
</evidence>
<dbReference type="GO" id="GO:0019814">
    <property type="term" value="C:immunoglobulin complex"/>
    <property type="evidence" value="ECO:0007669"/>
    <property type="project" value="UniProtKB-KW"/>
</dbReference>
<dbReference type="AlphaFoldDB" id="A0AAV3AMS7"/>
<dbReference type="Pfam" id="PF07686">
    <property type="entry name" value="V-set"/>
    <property type="match status" value="1"/>
</dbReference>
<name>A0AAV3AMS7_PYXAD</name>
<dbReference type="PROSITE" id="PS50835">
    <property type="entry name" value="IG_LIKE"/>
    <property type="match status" value="1"/>
</dbReference>
<dbReference type="SUPFAM" id="SSF48726">
    <property type="entry name" value="Immunoglobulin"/>
    <property type="match status" value="1"/>
</dbReference>
<evidence type="ECO:0000259" key="4">
    <source>
        <dbReference type="PROSITE" id="PS50835"/>
    </source>
</evidence>
<dbReference type="GO" id="GO:0002250">
    <property type="term" value="P:adaptive immune response"/>
    <property type="evidence" value="ECO:0007669"/>
    <property type="project" value="UniProtKB-KW"/>
</dbReference>